<keyword evidence="10" id="KW-1185">Reference proteome</keyword>
<name>A0ABV9X7U6_9ACTN</name>
<evidence type="ECO:0000313" key="9">
    <source>
        <dbReference type="EMBL" id="MFC5021146.1"/>
    </source>
</evidence>
<comment type="subcellular location">
    <subcellularLocation>
        <location evidence="1">Secreted</location>
        <location evidence="1">Cell wall</location>
    </subcellularLocation>
</comment>
<comment type="caution">
    <text evidence="9">The sequence shown here is derived from an EMBL/GenBank/DDBJ whole genome shotgun (WGS) entry which is preliminary data.</text>
</comment>
<evidence type="ECO:0000313" key="10">
    <source>
        <dbReference type="Proteomes" id="UP001595829"/>
    </source>
</evidence>
<dbReference type="Pfam" id="PF03777">
    <property type="entry name" value="ChpA-C"/>
    <property type="match status" value="1"/>
</dbReference>
<keyword evidence="6" id="KW-0034">Amyloid</keyword>
<sequence length="64" mass="6146">MSRLVRALLGVLGCGVLLLGPAAATGAAAGVTSGDGINICGNSVTVIGWGNDAEGNECSNGEKS</sequence>
<keyword evidence="5" id="KW-0130">Cell adhesion</keyword>
<reference evidence="10" key="1">
    <citation type="journal article" date="2019" name="Int. J. Syst. Evol. Microbiol.">
        <title>The Global Catalogue of Microorganisms (GCM) 10K type strain sequencing project: providing services to taxonomists for standard genome sequencing and annotation.</title>
        <authorList>
            <consortium name="The Broad Institute Genomics Platform"/>
            <consortium name="The Broad Institute Genome Sequencing Center for Infectious Disease"/>
            <person name="Wu L."/>
            <person name="Ma J."/>
        </authorList>
    </citation>
    <scope>NUCLEOTIDE SEQUENCE [LARGE SCALE GENOMIC DNA]</scope>
    <source>
        <strain evidence="10">CGMCC 4.1648</strain>
    </source>
</reference>
<evidence type="ECO:0000256" key="5">
    <source>
        <dbReference type="ARBA" id="ARBA00022889"/>
    </source>
</evidence>
<feature type="chain" id="PRO_5046713650" evidence="7">
    <location>
        <begin position="30"/>
        <end position="64"/>
    </location>
</feature>
<dbReference type="Proteomes" id="UP001595829">
    <property type="component" value="Unassembled WGS sequence"/>
</dbReference>
<accession>A0ABV9X7U6</accession>
<proteinExistence type="predicted"/>
<keyword evidence="4 7" id="KW-0732">Signal</keyword>
<evidence type="ECO:0000256" key="2">
    <source>
        <dbReference type="ARBA" id="ARBA00022512"/>
    </source>
</evidence>
<evidence type="ECO:0000256" key="7">
    <source>
        <dbReference type="SAM" id="SignalP"/>
    </source>
</evidence>
<dbReference type="EMBL" id="JBHSJD010000002">
    <property type="protein sequence ID" value="MFC5021146.1"/>
    <property type="molecule type" value="Genomic_DNA"/>
</dbReference>
<organism evidence="9 10">
    <name type="scientific">Streptomyces coeruleoprunus</name>
    <dbReference type="NCBI Taxonomy" id="285563"/>
    <lineage>
        <taxon>Bacteria</taxon>
        <taxon>Bacillati</taxon>
        <taxon>Actinomycetota</taxon>
        <taxon>Actinomycetes</taxon>
        <taxon>Kitasatosporales</taxon>
        <taxon>Streptomycetaceae</taxon>
        <taxon>Streptomyces</taxon>
    </lineage>
</organism>
<protein>
    <submittedName>
        <fullName evidence="9">Chaplin</fullName>
    </submittedName>
</protein>
<evidence type="ECO:0000256" key="3">
    <source>
        <dbReference type="ARBA" id="ARBA00022525"/>
    </source>
</evidence>
<evidence type="ECO:0000256" key="4">
    <source>
        <dbReference type="ARBA" id="ARBA00022729"/>
    </source>
</evidence>
<feature type="signal peptide" evidence="7">
    <location>
        <begin position="1"/>
        <end position="29"/>
    </location>
</feature>
<gene>
    <name evidence="9" type="ORF">ACFPM3_03145</name>
</gene>
<feature type="domain" description="Chaplin" evidence="8">
    <location>
        <begin position="37"/>
        <end position="60"/>
    </location>
</feature>
<keyword evidence="3" id="KW-0964">Secreted</keyword>
<dbReference type="RefSeq" id="WP_345693134.1">
    <property type="nucleotide sequence ID" value="NZ_BAABIT010000001.1"/>
</dbReference>
<dbReference type="InterPro" id="IPR005528">
    <property type="entry name" value="ChpA-H"/>
</dbReference>
<evidence type="ECO:0000256" key="6">
    <source>
        <dbReference type="ARBA" id="ARBA00023087"/>
    </source>
</evidence>
<keyword evidence="2" id="KW-0134">Cell wall</keyword>
<evidence type="ECO:0000259" key="8">
    <source>
        <dbReference type="Pfam" id="PF03777"/>
    </source>
</evidence>
<evidence type="ECO:0000256" key="1">
    <source>
        <dbReference type="ARBA" id="ARBA00004191"/>
    </source>
</evidence>